<dbReference type="RefSeq" id="WP_188257559.1">
    <property type="nucleotide sequence ID" value="NZ_JABVCF010000018.1"/>
</dbReference>
<dbReference type="PRINTS" id="PR00080">
    <property type="entry name" value="SDRFAMILY"/>
</dbReference>
<keyword evidence="5" id="KW-1185">Reference proteome</keyword>
<name>A0A942E6V1_9HYPH</name>
<comment type="similarity">
    <text evidence="1">Belongs to the short-chain dehydrogenases/reductases (SDR) family.</text>
</comment>
<dbReference type="InterPro" id="IPR036291">
    <property type="entry name" value="NAD(P)-bd_dom_sf"/>
</dbReference>
<evidence type="ECO:0000313" key="5">
    <source>
        <dbReference type="Proteomes" id="UP000680348"/>
    </source>
</evidence>
<dbReference type="Proteomes" id="UP000680348">
    <property type="component" value="Unassembled WGS sequence"/>
</dbReference>
<protein>
    <submittedName>
        <fullName evidence="4">SDR family oxidoreductase</fullName>
    </submittedName>
</protein>
<evidence type="ECO:0000256" key="2">
    <source>
        <dbReference type="ARBA" id="ARBA00023002"/>
    </source>
</evidence>
<dbReference type="GO" id="GO:0016616">
    <property type="term" value="F:oxidoreductase activity, acting on the CH-OH group of donors, NAD or NADP as acceptor"/>
    <property type="evidence" value="ECO:0007669"/>
    <property type="project" value="TreeGrafter"/>
</dbReference>
<dbReference type="FunFam" id="3.40.50.720:FF:000084">
    <property type="entry name" value="Short-chain dehydrogenase reductase"/>
    <property type="match status" value="1"/>
</dbReference>
<dbReference type="PRINTS" id="PR00081">
    <property type="entry name" value="GDHRDH"/>
</dbReference>
<dbReference type="InterPro" id="IPR020904">
    <property type="entry name" value="Sc_DH/Rdtase_CS"/>
</dbReference>
<dbReference type="SMART" id="SM00822">
    <property type="entry name" value="PKS_KR"/>
    <property type="match status" value="1"/>
</dbReference>
<dbReference type="PROSITE" id="PS00061">
    <property type="entry name" value="ADH_SHORT"/>
    <property type="match status" value="1"/>
</dbReference>
<comment type="caution">
    <text evidence="4">The sequence shown here is derived from an EMBL/GenBank/DDBJ whole genome shotgun (WGS) entry which is preliminary data.</text>
</comment>
<organism evidence="4 5">
    <name type="scientific">Pseudaminobacter soli</name>
    <name type="common">ex Zhang et al. 2022</name>
    <dbReference type="NCBI Taxonomy" id="2831468"/>
    <lineage>
        <taxon>Bacteria</taxon>
        <taxon>Pseudomonadati</taxon>
        <taxon>Pseudomonadota</taxon>
        <taxon>Alphaproteobacteria</taxon>
        <taxon>Hyphomicrobiales</taxon>
        <taxon>Phyllobacteriaceae</taxon>
        <taxon>Pseudaminobacter</taxon>
    </lineage>
</organism>
<dbReference type="SUPFAM" id="SSF51735">
    <property type="entry name" value="NAD(P)-binding Rossmann-fold domains"/>
    <property type="match status" value="1"/>
</dbReference>
<dbReference type="Pfam" id="PF13561">
    <property type="entry name" value="adh_short_C2"/>
    <property type="match status" value="1"/>
</dbReference>
<feature type="domain" description="Ketoreductase" evidence="3">
    <location>
        <begin position="2"/>
        <end position="188"/>
    </location>
</feature>
<dbReference type="Gene3D" id="3.40.50.720">
    <property type="entry name" value="NAD(P)-binding Rossmann-like Domain"/>
    <property type="match status" value="1"/>
</dbReference>
<proteinExistence type="inferred from homology"/>
<gene>
    <name evidence="4" type="ORF">KEU06_25685</name>
</gene>
<dbReference type="InterPro" id="IPR057326">
    <property type="entry name" value="KR_dom"/>
</dbReference>
<sequence length="254" mass="25554">MRIALVTGGTGGLGLATAKKFAEDGMTVIVADLDGEASRKAAAALPGSGHIGIALDVSDEQAVIAAFEKVEAEIGPVAVLAHLAGVLGAGGTATGIGLAESTVDDWDRVNRINARGTFLCVREMARRRRDRPVEHGRIITVSSAAGQMGGLQSGIAYSASKAAVLGLTRAAARDLGPIGITVNAIAPGPIESPMLAQATGKAADGQKYTKLDALPLGRIGLPEEIAAAASYLASAGAAFVTGTTIDVNGGLHMH</sequence>
<evidence type="ECO:0000259" key="3">
    <source>
        <dbReference type="SMART" id="SM00822"/>
    </source>
</evidence>
<evidence type="ECO:0000313" key="4">
    <source>
        <dbReference type="EMBL" id="MBS3652001.1"/>
    </source>
</evidence>
<dbReference type="EMBL" id="JAGWCR010000018">
    <property type="protein sequence ID" value="MBS3652001.1"/>
    <property type="molecule type" value="Genomic_DNA"/>
</dbReference>
<dbReference type="InterPro" id="IPR002347">
    <property type="entry name" value="SDR_fam"/>
</dbReference>
<evidence type="ECO:0000256" key="1">
    <source>
        <dbReference type="ARBA" id="ARBA00006484"/>
    </source>
</evidence>
<accession>A0A942E6V1</accession>
<dbReference type="AlphaFoldDB" id="A0A942E6V1"/>
<dbReference type="GO" id="GO:0006633">
    <property type="term" value="P:fatty acid biosynthetic process"/>
    <property type="evidence" value="ECO:0007669"/>
    <property type="project" value="TreeGrafter"/>
</dbReference>
<dbReference type="GO" id="GO:0048038">
    <property type="term" value="F:quinone binding"/>
    <property type="evidence" value="ECO:0007669"/>
    <property type="project" value="TreeGrafter"/>
</dbReference>
<reference evidence="4" key="1">
    <citation type="submission" date="2021-04" db="EMBL/GenBank/DDBJ databases">
        <title>Pseudaminobacter soli sp. nov., isolated from paddy soil contaminated by heavy metals.</title>
        <authorList>
            <person name="Zhang K."/>
        </authorList>
    </citation>
    <scope>NUCLEOTIDE SEQUENCE</scope>
    <source>
        <strain evidence="4">19-2017</strain>
    </source>
</reference>
<dbReference type="PANTHER" id="PTHR42760">
    <property type="entry name" value="SHORT-CHAIN DEHYDROGENASES/REDUCTASES FAMILY MEMBER"/>
    <property type="match status" value="1"/>
</dbReference>
<keyword evidence="2" id="KW-0560">Oxidoreductase</keyword>
<dbReference type="PANTHER" id="PTHR42760:SF133">
    <property type="entry name" value="3-OXOACYL-[ACYL-CARRIER-PROTEIN] REDUCTASE"/>
    <property type="match status" value="1"/>
</dbReference>